<dbReference type="InterPro" id="IPR009080">
    <property type="entry name" value="tRNAsynth_Ia_anticodon-bd"/>
</dbReference>
<dbReference type="SUPFAM" id="SSF47323">
    <property type="entry name" value="Anticodon-binding domain of a subclass of class I aminoacyl-tRNA synthetases"/>
    <property type="match status" value="1"/>
</dbReference>
<dbReference type="InterPro" id="IPR013155">
    <property type="entry name" value="M/V/L/I-tRNA-synth_anticd-bd"/>
</dbReference>
<dbReference type="PANTHER" id="PTHR11946:SF93">
    <property type="entry name" value="VALINE--TRNA LIGASE, CHLOROPLASTIC_MITOCHONDRIAL 2"/>
    <property type="match status" value="1"/>
</dbReference>
<dbReference type="Proteomes" id="UP000191025">
    <property type="component" value="Unassembled WGS sequence"/>
</dbReference>
<dbReference type="GO" id="GO:0002161">
    <property type="term" value="F:aminoacyl-tRNA deacylase activity"/>
    <property type="evidence" value="ECO:0007669"/>
    <property type="project" value="InterPro"/>
</dbReference>
<dbReference type="InterPro" id="IPR019499">
    <property type="entry name" value="Val-tRNA_synth_tRNA-bd"/>
</dbReference>
<keyword evidence="5 10" id="KW-0648">Protein biosynthesis</keyword>
<evidence type="ECO:0000256" key="2">
    <source>
        <dbReference type="ARBA" id="ARBA00022598"/>
    </source>
</evidence>
<evidence type="ECO:0000256" key="3">
    <source>
        <dbReference type="ARBA" id="ARBA00022741"/>
    </source>
</evidence>
<keyword evidence="2 10" id="KW-0436">Ligase</keyword>
<dbReference type="FunFam" id="3.90.740.10:FF:000003">
    <property type="entry name" value="Valine--tRNA ligase"/>
    <property type="match status" value="1"/>
</dbReference>
<evidence type="ECO:0000256" key="1">
    <source>
        <dbReference type="ARBA" id="ARBA00022490"/>
    </source>
</evidence>
<organism evidence="14 15">
    <name type="scientific">Moraxella lacunata</name>
    <dbReference type="NCBI Taxonomy" id="477"/>
    <lineage>
        <taxon>Bacteria</taxon>
        <taxon>Pseudomonadati</taxon>
        <taxon>Pseudomonadota</taxon>
        <taxon>Gammaproteobacteria</taxon>
        <taxon>Moraxellales</taxon>
        <taxon>Moraxellaceae</taxon>
        <taxon>Moraxella</taxon>
    </lineage>
</organism>
<keyword evidence="7 10" id="KW-0030">Aminoacyl-tRNA synthetase</keyword>
<comment type="similarity">
    <text evidence="9 10">Belongs to the class-I aminoacyl-tRNA synthetase family. ValS type 1 subfamily.</text>
</comment>
<accession>A0A1V4GRY2</accession>
<evidence type="ECO:0000256" key="7">
    <source>
        <dbReference type="ARBA" id="ARBA00023146"/>
    </source>
</evidence>
<dbReference type="EC" id="6.1.1.9" evidence="10"/>
<evidence type="ECO:0000256" key="4">
    <source>
        <dbReference type="ARBA" id="ARBA00022840"/>
    </source>
</evidence>
<dbReference type="InterPro" id="IPR014729">
    <property type="entry name" value="Rossmann-like_a/b/a_fold"/>
</dbReference>
<evidence type="ECO:0000256" key="9">
    <source>
        <dbReference type="ARBA" id="ARBA00060830"/>
    </source>
</evidence>
<protein>
    <recommendedName>
        <fullName evidence="10">Valine--tRNA ligase</fullName>
        <ecNumber evidence="10">6.1.1.9</ecNumber>
    </recommendedName>
    <alternativeName>
        <fullName evidence="10">Valyl-tRNA synthetase</fullName>
        <shortName evidence="10">ValRS</shortName>
    </alternativeName>
</protein>
<feature type="domain" description="Aminoacyl-tRNA synthetase class Ia" evidence="11">
    <location>
        <begin position="15"/>
        <end position="635"/>
    </location>
</feature>
<keyword evidence="3 10" id="KW-0547">Nucleotide-binding</keyword>
<keyword evidence="1 10" id="KW-0963">Cytoplasm</keyword>
<feature type="domain" description="Methionyl/Valyl/Leucyl/Isoleucyl-tRNA synthetase anticodon-binding" evidence="12">
    <location>
        <begin position="678"/>
        <end position="830"/>
    </location>
</feature>
<reference evidence="15" key="1">
    <citation type="submission" date="2017-03" db="EMBL/GenBank/DDBJ databases">
        <title>Draft genome sequence of Moraxella equi CCUG 4950T type strain.</title>
        <authorList>
            <person name="Salva-Serra F."/>
            <person name="Engstrom-Jakobsson H."/>
            <person name="Thorell K."/>
            <person name="Jaen-Luchoro D."/>
            <person name="Gonzales-Siles L."/>
            <person name="Karlsson R."/>
            <person name="Yazdan S."/>
            <person name="Boulund F."/>
            <person name="Johnning A."/>
            <person name="Engstrand L."/>
            <person name="Kristiansson E."/>
            <person name="Moore E."/>
        </authorList>
    </citation>
    <scope>NUCLEOTIDE SEQUENCE [LARGE SCALE GENOMIC DNA]</scope>
    <source>
        <strain evidence="15">CCUG 4441</strain>
    </source>
</reference>
<comment type="catalytic activity">
    <reaction evidence="8 10">
        <text>tRNA(Val) + L-valine + ATP = L-valyl-tRNA(Val) + AMP + diphosphate</text>
        <dbReference type="Rhea" id="RHEA:10704"/>
        <dbReference type="Rhea" id="RHEA-COMP:9672"/>
        <dbReference type="Rhea" id="RHEA-COMP:9708"/>
        <dbReference type="ChEBI" id="CHEBI:30616"/>
        <dbReference type="ChEBI" id="CHEBI:33019"/>
        <dbReference type="ChEBI" id="CHEBI:57762"/>
        <dbReference type="ChEBI" id="CHEBI:78442"/>
        <dbReference type="ChEBI" id="CHEBI:78537"/>
        <dbReference type="ChEBI" id="CHEBI:456215"/>
        <dbReference type="EC" id="6.1.1.9"/>
    </reaction>
</comment>
<comment type="subcellular location">
    <subcellularLocation>
        <location evidence="10">Cytoplasm</location>
    </subcellularLocation>
</comment>
<dbReference type="GO" id="GO:0005829">
    <property type="term" value="C:cytosol"/>
    <property type="evidence" value="ECO:0007669"/>
    <property type="project" value="TreeGrafter"/>
</dbReference>
<dbReference type="InterPro" id="IPR037118">
    <property type="entry name" value="Val-tRNA_synth_C_sf"/>
</dbReference>
<comment type="domain">
    <text evidence="10">ValRS has two distinct active sites: one for aminoacylation and one for editing. The misactivated threonine is translocated from the active site to the editing site.</text>
</comment>
<keyword evidence="6 10" id="KW-0175">Coiled coil</keyword>
<dbReference type="InterPro" id="IPR002303">
    <property type="entry name" value="Valyl-tRNA_ligase"/>
</dbReference>
<dbReference type="GO" id="GO:0004832">
    <property type="term" value="F:valine-tRNA ligase activity"/>
    <property type="evidence" value="ECO:0007669"/>
    <property type="project" value="UniProtKB-UniRule"/>
</dbReference>
<dbReference type="FunFam" id="3.40.50.620:FF:000020">
    <property type="entry name" value="Valine--tRNA ligase, mitochondrial"/>
    <property type="match status" value="1"/>
</dbReference>
<dbReference type="NCBIfam" id="NF004349">
    <property type="entry name" value="PRK05729.1"/>
    <property type="match status" value="1"/>
</dbReference>
<dbReference type="NCBIfam" id="TIGR00422">
    <property type="entry name" value="valS"/>
    <property type="match status" value="1"/>
</dbReference>
<dbReference type="CDD" id="cd00817">
    <property type="entry name" value="ValRS_core"/>
    <property type="match status" value="1"/>
</dbReference>
<dbReference type="SUPFAM" id="SSF50677">
    <property type="entry name" value="ValRS/IleRS/LeuRS editing domain"/>
    <property type="match status" value="1"/>
</dbReference>
<gene>
    <name evidence="10" type="primary">valS</name>
    <name evidence="14" type="ORF">B5J94_09870</name>
</gene>
<dbReference type="RefSeq" id="WP_062498350.1">
    <property type="nucleotide sequence ID" value="NZ_MXAN01000068.1"/>
</dbReference>
<dbReference type="InterPro" id="IPR002300">
    <property type="entry name" value="aa-tRNA-synth_Ia"/>
</dbReference>
<dbReference type="PANTHER" id="PTHR11946">
    <property type="entry name" value="VALYL-TRNA SYNTHETASES"/>
    <property type="match status" value="1"/>
</dbReference>
<dbReference type="GO" id="GO:0006438">
    <property type="term" value="P:valyl-tRNA aminoacylation"/>
    <property type="evidence" value="ECO:0007669"/>
    <property type="project" value="UniProtKB-UniRule"/>
</dbReference>
<dbReference type="Gene3D" id="3.40.50.620">
    <property type="entry name" value="HUPs"/>
    <property type="match status" value="2"/>
</dbReference>
<dbReference type="Gene3D" id="1.10.730.10">
    <property type="entry name" value="Isoleucyl-tRNA Synthetase, Domain 1"/>
    <property type="match status" value="1"/>
</dbReference>
<dbReference type="HAMAP" id="MF_02004">
    <property type="entry name" value="Val_tRNA_synth_type1"/>
    <property type="match status" value="1"/>
</dbReference>
<evidence type="ECO:0000256" key="5">
    <source>
        <dbReference type="ARBA" id="ARBA00022917"/>
    </source>
</evidence>
<dbReference type="Pfam" id="PF10458">
    <property type="entry name" value="Val_tRNA-synt_C"/>
    <property type="match status" value="1"/>
</dbReference>
<dbReference type="FunFam" id="3.40.50.620:FF:000073">
    <property type="entry name" value="Valine--tRNA ligase"/>
    <property type="match status" value="1"/>
</dbReference>
<comment type="caution">
    <text evidence="14">The sequence shown here is derived from an EMBL/GenBank/DDBJ whole genome shotgun (WGS) entry which is preliminary data.</text>
</comment>
<dbReference type="PRINTS" id="PR00986">
    <property type="entry name" value="TRNASYNTHVAL"/>
</dbReference>
<dbReference type="EMBL" id="MXAN01000068">
    <property type="protein sequence ID" value="OPH35367.1"/>
    <property type="molecule type" value="Genomic_DNA"/>
</dbReference>
<dbReference type="InterPro" id="IPR033705">
    <property type="entry name" value="Anticodon_Ia_Val"/>
</dbReference>
<dbReference type="AlphaFoldDB" id="A0A1V4GRY2"/>
<evidence type="ECO:0000256" key="8">
    <source>
        <dbReference type="ARBA" id="ARBA00047552"/>
    </source>
</evidence>
<evidence type="ECO:0000313" key="15">
    <source>
        <dbReference type="Proteomes" id="UP000191025"/>
    </source>
</evidence>
<dbReference type="FunFam" id="1.10.730.10:FF:000009">
    <property type="entry name" value="Valine--tRNA ligase, mitochondrial"/>
    <property type="match status" value="1"/>
</dbReference>
<evidence type="ECO:0000313" key="14">
    <source>
        <dbReference type="EMBL" id="OPH35367.1"/>
    </source>
</evidence>
<dbReference type="SUPFAM" id="SSF52374">
    <property type="entry name" value="Nucleotidylyl transferase"/>
    <property type="match status" value="1"/>
</dbReference>
<feature type="binding site" evidence="10">
    <location>
        <position position="561"/>
    </location>
    <ligand>
        <name>ATP</name>
        <dbReference type="ChEBI" id="CHEBI:30616"/>
    </ligand>
</feature>
<evidence type="ECO:0000259" key="11">
    <source>
        <dbReference type="Pfam" id="PF00133"/>
    </source>
</evidence>
<proteinExistence type="inferred from homology"/>
<dbReference type="Gene3D" id="1.10.287.380">
    <property type="entry name" value="Valyl-tRNA synthetase, C-terminal domain"/>
    <property type="match status" value="1"/>
</dbReference>
<evidence type="ECO:0000256" key="6">
    <source>
        <dbReference type="ARBA" id="ARBA00023054"/>
    </source>
</evidence>
<name>A0A1V4GRY2_MORLA</name>
<dbReference type="Pfam" id="PF00133">
    <property type="entry name" value="tRNA-synt_1"/>
    <property type="match status" value="1"/>
</dbReference>
<dbReference type="CDD" id="cd07962">
    <property type="entry name" value="Anticodon_Ia_Val"/>
    <property type="match status" value="1"/>
</dbReference>
<sequence>MTLPTTYTPSELEQKWYTTWEDKGYFRPTLDKPKSFSIAIPPPNVTGSLHMGHGFNNTIMDALTRFHRMKGYNTLWQPGTDHAGIATQMVVERQLGLQGISRHDLGREKFIEKVWEWKGQSGGNITRQIRRLGSSVDWSRERFTMDDDLSKVVKEVFVRLHDEGLIYRGKRLVNWDCKLHTALSDLEVESVEEQGSLWHFRYYFADKNLTTQDGKNYLVVATTRPETLLGDSAVAVHPDDERYAHLIGKTIVLPISGREVPIVADDYVEKDFGTGCVKITPAHDFNDYELGKRHELPLINIFDEDACVKAEFDFIAKVGEQISDHITAPVEYAGLDRFVARKKLVEQAQNENWLEKIEPYTLKAPRGDRSGVIVEPLLTDQWYVKIAPLAEPAIDAVQNGDIKFVPEQYTNMYMAWMRDIQDWCISRQLWWGHRIPAWYDDNGGVYVGRDEDEVRAKYNLGDTPLCQDEDVLDTWFSSALWTFSTLDWTGTDADFDNAILQNFHPTSVLVTGFDIIFFWVARMIMMTLHFVKDKDGKPQVPFHTVYVHGLVRDSEGQKMSKSKGNVLDPLDLIDSIDLESLVAKRTTGLMNPKDAVKIEKATRKEFPEGILAYGTDAVRFTFASLANTGRDINFDLKRVEGYRNFCNKIWNATRFVLMNVEGKPISDTPRPELWELSEKWIVSRLQKCEQAVNLAFETYRFDLASQAIYDFIWNEYCDWYVELVKPILNDESVSDERKAEIRRVLLSVLEVALRLTHPIMPFITEEIWQTLAPMLGQTGESIMLAPFPVPNDERIDEQAESDMTWLQSLIGAVRNIRGEMKLGNAVRLPVLLQGVTDEQKASLARIESQFKALAKVEMLTIVSDDDEIPLSSQALIGSLKVLVPMKGLIDPTAELNRLNKVRDKLQAQADAINKKLSNESFVAKAPAQVVQAEKMKLAELNGQLAEVEKQVGALKEL</sequence>
<dbReference type="FunFam" id="1.10.287.380:FF:000001">
    <property type="entry name" value="Valine--tRNA ligase"/>
    <property type="match status" value="1"/>
</dbReference>
<dbReference type="GO" id="GO:0005524">
    <property type="term" value="F:ATP binding"/>
    <property type="evidence" value="ECO:0007669"/>
    <property type="project" value="UniProtKB-UniRule"/>
</dbReference>
<comment type="domain">
    <text evidence="10">The C-terminal coiled-coil domain is crucial for aminoacylation activity.</text>
</comment>
<dbReference type="InterPro" id="IPR009008">
    <property type="entry name" value="Val/Leu/Ile-tRNA-synth_edit"/>
</dbReference>
<dbReference type="PROSITE" id="PS00178">
    <property type="entry name" value="AA_TRNA_LIGASE_I"/>
    <property type="match status" value="1"/>
</dbReference>
<dbReference type="SUPFAM" id="SSF46589">
    <property type="entry name" value="tRNA-binding arm"/>
    <property type="match status" value="1"/>
</dbReference>
<comment type="subunit">
    <text evidence="10">Monomer.</text>
</comment>
<keyword evidence="4 10" id="KW-0067">ATP-binding</keyword>
<feature type="domain" description="Valyl-tRNA synthetase tRNA-binding arm" evidence="13">
    <location>
        <begin position="893"/>
        <end position="954"/>
    </location>
</feature>
<evidence type="ECO:0000259" key="12">
    <source>
        <dbReference type="Pfam" id="PF08264"/>
    </source>
</evidence>
<dbReference type="InterPro" id="IPR010978">
    <property type="entry name" value="tRNA-bd_arm"/>
</dbReference>
<feature type="short sequence motif" description="'KMSKS' region" evidence="10">
    <location>
        <begin position="558"/>
        <end position="562"/>
    </location>
</feature>
<dbReference type="Gene3D" id="3.90.740.10">
    <property type="entry name" value="Valyl/Leucyl/Isoleucyl-tRNA synthetase, editing domain"/>
    <property type="match status" value="2"/>
</dbReference>
<feature type="short sequence motif" description="'HIGH' region" evidence="10">
    <location>
        <begin position="43"/>
        <end position="53"/>
    </location>
</feature>
<evidence type="ECO:0000256" key="10">
    <source>
        <dbReference type="HAMAP-Rule" id="MF_02004"/>
    </source>
</evidence>
<dbReference type="Pfam" id="PF08264">
    <property type="entry name" value="Anticodon_1"/>
    <property type="match status" value="1"/>
</dbReference>
<dbReference type="InterPro" id="IPR001412">
    <property type="entry name" value="aa-tRNA-synth_I_CS"/>
</dbReference>
<comment type="function">
    <text evidence="10">Catalyzes the attachment of valine to tRNA(Val). As ValRS can inadvertently accommodate and process structurally similar amino acids such as threonine, to avoid such errors, it has a 'posttransfer' editing activity that hydrolyzes mischarged Thr-tRNA(Val) in a tRNA-dependent manner.</text>
</comment>
<feature type="coiled-coil region" evidence="10">
    <location>
        <begin position="895"/>
        <end position="957"/>
    </location>
</feature>
<dbReference type="FunFam" id="3.90.740.10:FF:000010">
    <property type="entry name" value="Valine--tRNA ligase"/>
    <property type="match status" value="1"/>
</dbReference>
<evidence type="ECO:0000259" key="13">
    <source>
        <dbReference type="Pfam" id="PF10458"/>
    </source>
</evidence>